<dbReference type="PANTHER" id="PTHR35936:SF17">
    <property type="entry name" value="ARGININE-BINDING EXTRACELLULAR PROTEIN ARTP"/>
    <property type="match status" value="1"/>
</dbReference>
<sequence length="354" mass="37422">MNTAANKHVRTLYTQGQSDVKTVQMSSTCVVWNAAITNFGSGCRLNEPVVRPAQPKEDTMTRTRTQVAAVLAAASLLAVSACSSDDDANADQATLDRLKDEGTITVAIADERPYSWVEGDEARGATIAMHEEIFAGMGIDNVEVVEVDWNSLIPGLNAGRYDAISAGMSILPDRCEQAAFSDPEIMYTTGLMVPEGNPQGLTTLDSVVEAGGDVRLAVLNGGIEAGYADALGIEDVTYVDNAQDGMDVVANGRADAFAMTAISLNWMAQNNPDVGVETTDAFVQVIDGVEQVGAGSTVFRKEDTALLEAYNEELATITGDSAAYLDLVGEYGFTEENLPPADLTTEQLCAGELG</sequence>
<dbReference type="SMART" id="SM00062">
    <property type="entry name" value="PBPb"/>
    <property type="match status" value="1"/>
</dbReference>
<evidence type="ECO:0000259" key="2">
    <source>
        <dbReference type="SMART" id="SM00062"/>
    </source>
</evidence>
<keyword evidence="4" id="KW-1185">Reference proteome</keyword>
<evidence type="ECO:0000313" key="4">
    <source>
        <dbReference type="Proteomes" id="UP000000628"/>
    </source>
</evidence>
<dbReference type="PANTHER" id="PTHR35936">
    <property type="entry name" value="MEMBRANE-BOUND LYTIC MUREIN TRANSGLYCOSYLASE F"/>
    <property type="match status" value="1"/>
</dbReference>
<name>C7R1B5_JONDD</name>
<reference evidence="3 4" key="1">
    <citation type="journal article" date="2009" name="Stand. Genomic Sci.">
        <title>Complete genome sequence of Jonesia denitrificans type strain (Prevot 55134).</title>
        <authorList>
            <person name="Pukall R."/>
            <person name="Gehrich-Schroter G."/>
            <person name="Lapidus A."/>
            <person name="Nolan M."/>
            <person name="Glavina Del Rio T."/>
            <person name="Lucas S."/>
            <person name="Chen F."/>
            <person name="Tice H."/>
            <person name="Pitluck S."/>
            <person name="Cheng J.F."/>
            <person name="Copeland A."/>
            <person name="Saunders E."/>
            <person name="Brettin T."/>
            <person name="Detter J.C."/>
            <person name="Bruce D."/>
            <person name="Goodwin L."/>
            <person name="Pati A."/>
            <person name="Ivanova N."/>
            <person name="Mavromatis K."/>
            <person name="Ovchinnikova G."/>
            <person name="Chen A."/>
            <person name="Palaniappan K."/>
            <person name="Land M."/>
            <person name="Hauser L."/>
            <person name="Chang Y.J."/>
            <person name="Jeffries C.D."/>
            <person name="Chain P."/>
            <person name="Goker M."/>
            <person name="Bristow J."/>
            <person name="Eisen J.A."/>
            <person name="Markowitz V."/>
            <person name="Hugenholtz P."/>
            <person name="Kyrpides N.C."/>
            <person name="Klenk H.P."/>
            <person name="Han C."/>
        </authorList>
    </citation>
    <scope>NUCLEOTIDE SEQUENCE [LARGE SCALE GENOMIC DNA]</scope>
    <source>
        <strain evidence="4">ATCC 14870 / DSM 20603 / BCRC 15368 / CIP 55.134 / JCM 11481 / NBRC 15587 / NCTC 10816 / Prevot 55134</strain>
    </source>
</reference>
<feature type="domain" description="Solute-binding protein family 3/N-terminal" evidence="2">
    <location>
        <begin position="103"/>
        <end position="328"/>
    </location>
</feature>
<organism evidence="3 4">
    <name type="scientific">Jonesia denitrificans (strain ATCC 14870 / DSM 20603 / BCRC 15368 / CIP 55.134 / JCM 11481 / NBRC 15587 / NCTC 10816 / Prevot 55134)</name>
    <name type="common">Listeria denitrificans</name>
    <dbReference type="NCBI Taxonomy" id="471856"/>
    <lineage>
        <taxon>Bacteria</taxon>
        <taxon>Bacillati</taxon>
        <taxon>Actinomycetota</taxon>
        <taxon>Actinomycetes</taxon>
        <taxon>Micrococcales</taxon>
        <taxon>Jonesiaceae</taxon>
        <taxon>Jonesia</taxon>
    </lineage>
</organism>
<dbReference type="SUPFAM" id="SSF53850">
    <property type="entry name" value="Periplasmic binding protein-like II"/>
    <property type="match status" value="1"/>
</dbReference>
<dbReference type="InterPro" id="IPR001638">
    <property type="entry name" value="Solute-binding_3/MltF_N"/>
</dbReference>
<dbReference type="HOGENOM" id="CLU_019602_2_0_11"/>
<dbReference type="Gene3D" id="3.40.190.10">
    <property type="entry name" value="Periplasmic binding protein-like II"/>
    <property type="match status" value="2"/>
</dbReference>
<dbReference type="eggNOG" id="COG0834">
    <property type="taxonomic scope" value="Bacteria"/>
</dbReference>
<accession>C7R1B5</accession>
<dbReference type="STRING" id="471856.Jden_0666"/>
<dbReference type="EMBL" id="CP001706">
    <property type="protein sequence ID" value="ACV08330.1"/>
    <property type="molecule type" value="Genomic_DNA"/>
</dbReference>
<dbReference type="KEGG" id="jde:Jden_0666"/>
<protein>
    <submittedName>
        <fullName evidence="3">Extracellular solute-binding protein family 3</fullName>
    </submittedName>
</protein>
<dbReference type="Proteomes" id="UP000000628">
    <property type="component" value="Chromosome"/>
</dbReference>
<gene>
    <name evidence="3" type="ordered locus">Jden_0666</name>
</gene>
<dbReference type="Pfam" id="PF00497">
    <property type="entry name" value="SBP_bac_3"/>
    <property type="match status" value="1"/>
</dbReference>
<evidence type="ECO:0000256" key="1">
    <source>
        <dbReference type="ARBA" id="ARBA00022729"/>
    </source>
</evidence>
<proteinExistence type="predicted"/>
<keyword evidence="1" id="KW-0732">Signal</keyword>
<dbReference type="AlphaFoldDB" id="C7R1B5"/>
<evidence type="ECO:0000313" key="3">
    <source>
        <dbReference type="EMBL" id="ACV08330.1"/>
    </source>
</evidence>